<comment type="subcellular location">
    <subcellularLocation>
        <location evidence="3">Cytoplasm</location>
        <location evidence="3">Cytosol</location>
    </subcellularLocation>
    <subcellularLocation>
        <location evidence="2">Mitochondrion inner membrane</location>
        <topology evidence="2">Single-pass membrane protein</topology>
    </subcellularLocation>
    <subcellularLocation>
        <location evidence="4">Mitochondrion outer membrane</location>
        <topology evidence="4">Single-pass membrane protein</topology>
    </subcellularLocation>
</comment>
<dbReference type="PhylomeDB" id="T1ISF8"/>
<dbReference type="SUPFAM" id="SSF56112">
    <property type="entry name" value="Protein kinase-like (PK-like)"/>
    <property type="match status" value="1"/>
</dbReference>
<dbReference type="OMA" id="FGQHARK"/>
<dbReference type="PANTHER" id="PTHR22972:SF7">
    <property type="entry name" value="SERINE_THREONINE-PROTEIN KINASE PINK1, MITOCHONDRIAL"/>
    <property type="match status" value="1"/>
</dbReference>
<evidence type="ECO:0000256" key="7">
    <source>
        <dbReference type="ARBA" id="ARBA00022679"/>
    </source>
</evidence>
<evidence type="ECO:0000313" key="21">
    <source>
        <dbReference type="Proteomes" id="UP000014500"/>
    </source>
</evidence>
<protein>
    <recommendedName>
        <fullName evidence="5">non-specific serine/threonine protein kinase</fullName>
        <ecNumber evidence="5">2.7.11.1</ecNumber>
    </recommendedName>
</protein>
<dbReference type="Gene3D" id="1.10.510.10">
    <property type="entry name" value="Transferase(Phosphotransferase) domain 1"/>
    <property type="match status" value="1"/>
</dbReference>
<sequence>MSFRAATNLVFRYGRKIVCEVLFGRVEQTNPFSSRIAHNYLIRAAQDVKNEKGLFGGLADAVWKQKLDGKTPFFAQKFIQWLTNSPAAELRRNAAKKLMYGGRQLTPYLGFVGINLISGQGIITKKDELEGICEEIRVCADLLNRQKESTIYETASSLTDLQIGSVIAKGCNAIVHCAKWKNQEIENDEVMEKYSGRFGDYDLAVKMMFNYEAESNATTILKCMSRETVPAKKIEIGDEIDLWNYNCKFGSKWLPPHLNVVDMICAFVDTVPFLPDALNLYPNALPRRLNEDGLGRNMTLFLVMKRYDTSLKEYLTSHTPSPTTRILLLLQLFEGINHLVRFNIAHRDLKTDNILLDLSEGLDCPHLVITDFGCCLAQENSNLKLHYVCDDIELGGNCALMAPEVASAKPSSFTVINYNRADLWTAGTLAYEIYGESNPFYGNKAKNRLETRTYQESNLPASPTLMPDAISKLVKSILRRNPKERPSPSVAANVCHLLLWGPQSVLSGEKTISSKVVLEWMVMEAAITLCQGINEVESLFAQIRNSFLSRVKMSEVEESLDYF</sequence>
<evidence type="ECO:0000256" key="8">
    <source>
        <dbReference type="ARBA" id="ARBA00022723"/>
    </source>
</evidence>
<keyword evidence="8" id="KW-0479">Metal-binding</keyword>
<keyword evidence="11" id="KW-1000">Mitochondrion outer membrane</keyword>
<dbReference type="EMBL" id="JH431430">
    <property type="status" value="NOT_ANNOTATED_CDS"/>
    <property type="molecule type" value="Genomic_DNA"/>
</dbReference>
<evidence type="ECO:0000259" key="19">
    <source>
        <dbReference type="PROSITE" id="PS50011"/>
    </source>
</evidence>
<evidence type="ECO:0000256" key="17">
    <source>
        <dbReference type="ARBA" id="ARBA00047899"/>
    </source>
</evidence>
<dbReference type="GO" id="GO:0005741">
    <property type="term" value="C:mitochondrial outer membrane"/>
    <property type="evidence" value="ECO:0007669"/>
    <property type="project" value="UniProtKB-SubCell"/>
</dbReference>
<name>T1ISF8_STRMM</name>
<dbReference type="GO" id="GO:0000422">
    <property type="term" value="P:autophagy of mitochondrion"/>
    <property type="evidence" value="ECO:0007669"/>
    <property type="project" value="TreeGrafter"/>
</dbReference>
<dbReference type="EC" id="2.7.11.1" evidence="5"/>
<comment type="cofactor">
    <cofactor evidence="1">
        <name>Mg(2+)</name>
        <dbReference type="ChEBI" id="CHEBI:18420"/>
    </cofactor>
</comment>
<dbReference type="GO" id="GO:0004674">
    <property type="term" value="F:protein serine/threonine kinase activity"/>
    <property type="evidence" value="ECO:0007669"/>
    <property type="project" value="UniProtKB-KW"/>
</dbReference>
<dbReference type="EnsemblMetazoa" id="SMAR004030-RA">
    <property type="protein sequence ID" value="SMAR004030-PA"/>
    <property type="gene ID" value="SMAR004030"/>
</dbReference>
<dbReference type="HOGENOM" id="CLU_022208_1_0_1"/>
<evidence type="ECO:0000256" key="15">
    <source>
        <dbReference type="ARBA" id="ARBA00022946"/>
    </source>
</evidence>
<evidence type="ECO:0000256" key="18">
    <source>
        <dbReference type="ARBA" id="ARBA00048679"/>
    </source>
</evidence>
<proteinExistence type="predicted"/>
<evidence type="ECO:0000256" key="5">
    <source>
        <dbReference type="ARBA" id="ARBA00012513"/>
    </source>
</evidence>
<evidence type="ECO:0000256" key="6">
    <source>
        <dbReference type="ARBA" id="ARBA00022527"/>
    </source>
</evidence>
<keyword evidence="15" id="KW-0809">Transit peptide</keyword>
<dbReference type="Proteomes" id="UP000014500">
    <property type="component" value="Unassembled WGS sequence"/>
</dbReference>
<dbReference type="GO" id="GO:0005743">
    <property type="term" value="C:mitochondrial inner membrane"/>
    <property type="evidence" value="ECO:0007669"/>
    <property type="project" value="UniProtKB-SubCell"/>
</dbReference>
<evidence type="ECO:0000313" key="20">
    <source>
        <dbReference type="EnsemblMetazoa" id="SMAR004030-PA"/>
    </source>
</evidence>
<dbReference type="InterPro" id="IPR000719">
    <property type="entry name" value="Prot_kinase_dom"/>
</dbReference>
<dbReference type="InterPro" id="IPR008271">
    <property type="entry name" value="Ser/Thr_kinase_AS"/>
</dbReference>
<keyword evidence="21" id="KW-1185">Reference proteome</keyword>
<reference evidence="20" key="2">
    <citation type="submission" date="2015-02" db="UniProtKB">
        <authorList>
            <consortium name="EnsemblMetazoa"/>
        </authorList>
    </citation>
    <scope>IDENTIFICATION</scope>
</reference>
<dbReference type="SMART" id="SM00220">
    <property type="entry name" value="S_TKc"/>
    <property type="match status" value="1"/>
</dbReference>
<keyword evidence="10" id="KW-0418">Kinase</keyword>
<dbReference type="STRING" id="126957.T1ISF8"/>
<evidence type="ECO:0000256" key="1">
    <source>
        <dbReference type="ARBA" id="ARBA00001946"/>
    </source>
</evidence>
<keyword evidence="6" id="KW-0723">Serine/threonine-protein kinase</keyword>
<evidence type="ECO:0000256" key="10">
    <source>
        <dbReference type="ARBA" id="ARBA00022777"/>
    </source>
</evidence>
<dbReference type="eggNOG" id="KOG4158">
    <property type="taxonomic scope" value="Eukaryota"/>
</dbReference>
<evidence type="ECO:0000256" key="12">
    <source>
        <dbReference type="ARBA" id="ARBA00022792"/>
    </source>
</evidence>
<dbReference type="InterPro" id="IPR011009">
    <property type="entry name" value="Kinase-like_dom_sf"/>
</dbReference>
<keyword evidence="14" id="KW-0460">Magnesium</keyword>
<reference evidence="21" key="1">
    <citation type="submission" date="2011-05" db="EMBL/GenBank/DDBJ databases">
        <authorList>
            <person name="Richards S.R."/>
            <person name="Qu J."/>
            <person name="Jiang H."/>
            <person name="Jhangiani S.N."/>
            <person name="Agravi P."/>
            <person name="Goodspeed R."/>
            <person name="Gross S."/>
            <person name="Mandapat C."/>
            <person name="Jackson L."/>
            <person name="Mathew T."/>
            <person name="Pu L."/>
            <person name="Thornton R."/>
            <person name="Saada N."/>
            <person name="Wilczek-Boney K.B."/>
            <person name="Lee S."/>
            <person name="Kovar C."/>
            <person name="Wu Y."/>
            <person name="Scherer S.E."/>
            <person name="Worley K.C."/>
            <person name="Muzny D.M."/>
            <person name="Gibbs R."/>
        </authorList>
    </citation>
    <scope>NUCLEOTIDE SEQUENCE</scope>
    <source>
        <strain evidence="21">Brora</strain>
    </source>
</reference>
<dbReference type="Pfam" id="PF00069">
    <property type="entry name" value="Pkinase"/>
    <property type="match status" value="1"/>
</dbReference>
<feature type="domain" description="Protein kinase" evidence="19">
    <location>
        <begin position="161"/>
        <end position="499"/>
    </location>
</feature>
<dbReference type="InterPro" id="IPR051511">
    <property type="entry name" value="MitoQC_Scaffold_Kinases"/>
</dbReference>
<evidence type="ECO:0000256" key="14">
    <source>
        <dbReference type="ARBA" id="ARBA00022842"/>
    </source>
</evidence>
<keyword evidence="16" id="KW-0496">Mitochondrion</keyword>
<evidence type="ECO:0000256" key="16">
    <source>
        <dbReference type="ARBA" id="ARBA00023128"/>
    </source>
</evidence>
<evidence type="ECO:0000256" key="3">
    <source>
        <dbReference type="ARBA" id="ARBA00004514"/>
    </source>
</evidence>
<comment type="catalytic activity">
    <reaction evidence="18">
        <text>L-seryl-[protein] + ATP = O-phospho-L-seryl-[protein] + ADP + H(+)</text>
        <dbReference type="Rhea" id="RHEA:17989"/>
        <dbReference type="Rhea" id="RHEA-COMP:9863"/>
        <dbReference type="Rhea" id="RHEA-COMP:11604"/>
        <dbReference type="ChEBI" id="CHEBI:15378"/>
        <dbReference type="ChEBI" id="CHEBI:29999"/>
        <dbReference type="ChEBI" id="CHEBI:30616"/>
        <dbReference type="ChEBI" id="CHEBI:83421"/>
        <dbReference type="ChEBI" id="CHEBI:456216"/>
        <dbReference type="EC" id="2.7.11.1"/>
    </reaction>
</comment>
<dbReference type="GO" id="GO:0042981">
    <property type="term" value="P:regulation of apoptotic process"/>
    <property type="evidence" value="ECO:0007669"/>
    <property type="project" value="TreeGrafter"/>
</dbReference>
<evidence type="ECO:0000256" key="11">
    <source>
        <dbReference type="ARBA" id="ARBA00022787"/>
    </source>
</evidence>
<keyword evidence="12" id="KW-0472">Membrane</keyword>
<organism evidence="20 21">
    <name type="scientific">Strigamia maritima</name>
    <name type="common">European centipede</name>
    <name type="synonym">Geophilus maritimus</name>
    <dbReference type="NCBI Taxonomy" id="126957"/>
    <lineage>
        <taxon>Eukaryota</taxon>
        <taxon>Metazoa</taxon>
        <taxon>Ecdysozoa</taxon>
        <taxon>Arthropoda</taxon>
        <taxon>Myriapoda</taxon>
        <taxon>Chilopoda</taxon>
        <taxon>Pleurostigmophora</taxon>
        <taxon>Geophilomorpha</taxon>
        <taxon>Linotaeniidae</taxon>
        <taxon>Strigamia</taxon>
    </lineage>
</organism>
<keyword evidence="13" id="KW-0067">ATP-binding</keyword>
<dbReference type="GO" id="GO:0046872">
    <property type="term" value="F:metal ion binding"/>
    <property type="evidence" value="ECO:0007669"/>
    <property type="project" value="UniProtKB-KW"/>
</dbReference>
<dbReference type="AlphaFoldDB" id="T1ISF8"/>
<keyword evidence="9" id="KW-0547">Nucleotide-binding</keyword>
<evidence type="ECO:0000256" key="9">
    <source>
        <dbReference type="ARBA" id="ARBA00022741"/>
    </source>
</evidence>
<dbReference type="PROSITE" id="PS50011">
    <property type="entry name" value="PROTEIN_KINASE_DOM"/>
    <property type="match status" value="1"/>
</dbReference>
<keyword evidence="12" id="KW-0999">Mitochondrion inner membrane</keyword>
<evidence type="ECO:0000256" key="4">
    <source>
        <dbReference type="ARBA" id="ARBA00004572"/>
    </source>
</evidence>
<dbReference type="GO" id="GO:0005524">
    <property type="term" value="F:ATP binding"/>
    <property type="evidence" value="ECO:0007669"/>
    <property type="project" value="UniProtKB-KW"/>
</dbReference>
<dbReference type="PROSITE" id="PS00108">
    <property type="entry name" value="PROTEIN_KINASE_ST"/>
    <property type="match status" value="1"/>
</dbReference>
<dbReference type="GO" id="GO:0005829">
    <property type="term" value="C:cytosol"/>
    <property type="evidence" value="ECO:0007669"/>
    <property type="project" value="UniProtKB-SubCell"/>
</dbReference>
<dbReference type="PANTHER" id="PTHR22972">
    <property type="entry name" value="SERINE/THREONINE PROTEIN KINASE"/>
    <property type="match status" value="1"/>
</dbReference>
<evidence type="ECO:0000256" key="2">
    <source>
        <dbReference type="ARBA" id="ARBA00004434"/>
    </source>
</evidence>
<accession>T1ISF8</accession>
<dbReference type="GO" id="GO:0090141">
    <property type="term" value="P:positive regulation of mitochondrial fission"/>
    <property type="evidence" value="ECO:0007669"/>
    <property type="project" value="TreeGrafter"/>
</dbReference>
<keyword evidence="7" id="KW-0808">Transferase</keyword>
<comment type="catalytic activity">
    <reaction evidence="17">
        <text>L-threonyl-[protein] + ATP = O-phospho-L-threonyl-[protein] + ADP + H(+)</text>
        <dbReference type="Rhea" id="RHEA:46608"/>
        <dbReference type="Rhea" id="RHEA-COMP:11060"/>
        <dbReference type="Rhea" id="RHEA-COMP:11605"/>
        <dbReference type="ChEBI" id="CHEBI:15378"/>
        <dbReference type="ChEBI" id="CHEBI:30013"/>
        <dbReference type="ChEBI" id="CHEBI:30616"/>
        <dbReference type="ChEBI" id="CHEBI:61977"/>
        <dbReference type="ChEBI" id="CHEBI:456216"/>
        <dbReference type="EC" id="2.7.11.1"/>
    </reaction>
</comment>
<evidence type="ECO:0000256" key="13">
    <source>
        <dbReference type="ARBA" id="ARBA00022840"/>
    </source>
</evidence>